<reference evidence="1" key="1">
    <citation type="submission" date="2023-04" db="EMBL/GenBank/DDBJ databases">
        <title>Ambrosiozyma monospora NBRC 10751.</title>
        <authorList>
            <person name="Ichikawa N."/>
            <person name="Sato H."/>
            <person name="Tonouchi N."/>
        </authorList>
    </citation>
    <scope>NUCLEOTIDE SEQUENCE</scope>
    <source>
        <strain evidence="1">NBRC 10751</strain>
    </source>
</reference>
<comment type="caution">
    <text evidence="1">The sequence shown here is derived from an EMBL/GenBank/DDBJ whole genome shotgun (WGS) entry which is preliminary data.</text>
</comment>
<evidence type="ECO:0000313" key="2">
    <source>
        <dbReference type="Proteomes" id="UP001165064"/>
    </source>
</evidence>
<protein>
    <submittedName>
        <fullName evidence="1">Unnamed protein product</fullName>
    </submittedName>
</protein>
<sequence length="319" mass="36271">MHHSNKSSIHDFNTEKGLKASKELYNISKDLKLTESYGFVPNNFYMAAADYRHGDSRSLMRFLENSILPQLEPKLCDLDGYQDLFQPNESNARAIIINTGSVRYDLYKGDFTKNTLFTVSPFKNKWRVVPNVPSEIASQIQPILNDAGYIIKSEGQETNMPELSSPYQRALNRKLESIEQQNDFESSKQSPFNVLETISDSLLTAAGKLSYGYTTSDDLGDEGDDTIHKQLKLYQVPNVIQGYEEPALGTNAFDSADFTDLVYYDFIESHIFWALKIACGENKELLNKLTNSALFYNDCAEEYNVGHLLKQYVIDHWSS</sequence>
<dbReference type="EMBL" id="BSXS01002934">
    <property type="protein sequence ID" value="GME80180.1"/>
    <property type="molecule type" value="Genomic_DNA"/>
</dbReference>
<proteinExistence type="predicted"/>
<accession>A0ACB5T2V3</accession>
<dbReference type="Proteomes" id="UP001165064">
    <property type="component" value="Unassembled WGS sequence"/>
</dbReference>
<organism evidence="1 2">
    <name type="scientific">Ambrosiozyma monospora</name>
    <name type="common">Yeast</name>
    <name type="synonym">Endomycopsis monosporus</name>
    <dbReference type="NCBI Taxonomy" id="43982"/>
    <lineage>
        <taxon>Eukaryota</taxon>
        <taxon>Fungi</taxon>
        <taxon>Dikarya</taxon>
        <taxon>Ascomycota</taxon>
        <taxon>Saccharomycotina</taxon>
        <taxon>Pichiomycetes</taxon>
        <taxon>Pichiales</taxon>
        <taxon>Pichiaceae</taxon>
        <taxon>Ambrosiozyma</taxon>
    </lineage>
</organism>
<name>A0ACB5T2V3_AMBMO</name>
<gene>
    <name evidence="1" type="ORF">Amon02_000432500</name>
</gene>
<keyword evidence="2" id="KW-1185">Reference proteome</keyword>
<evidence type="ECO:0000313" key="1">
    <source>
        <dbReference type="EMBL" id="GME80180.1"/>
    </source>
</evidence>